<dbReference type="AlphaFoldDB" id="A0A4Y2G3G0"/>
<proteinExistence type="predicted"/>
<sequence length="96" mass="10578">MISWGADAPAIWAEALASAEKQFRLLRSFELGAINPGGVKLSNQLHRSVRQGRPIYRLFTLPSPTHLQSSPHILSVTAASITYDQSLCSETSTRNR</sequence>
<gene>
    <name evidence="1" type="ORF">AVEN_103558_1</name>
</gene>
<comment type="caution">
    <text evidence="1">The sequence shown here is derived from an EMBL/GenBank/DDBJ whole genome shotgun (WGS) entry which is preliminary data.</text>
</comment>
<dbReference type="Proteomes" id="UP000499080">
    <property type="component" value="Unassembled WGS sequence"/>
</dbReference>
<protein>
    <submittedName>
        <fullName evidence="1">Uncharacterized protein</fullName>
    </submittedName>
</protein>
<dbReference type="EMBL" id="BGPR01001213">
    <property type="protein sequence ID" value="GBM48372.1"/>
    <property type="molecule type" value="Genomic_DNA"/>
</dbReference>
<keyword evidence="2" id="KW-1185">Reference proteome</keyword>
<name>A0A4Y2G3G0_ARAVE</name>
<organism evidence="1 2">
    <name type="scientific">Araneus ventricosus</name>
    <name type="common">Orbweaver spider</name>
    <name type="synonym">Epeira ventricosa</name>
    <dbReference type="NCBI Taxonomy" id="182803"/>
    <lineage>
        <taxon>Eukaryota</taxon>
        <taxon>Metazoa</taxon>
        <taxon>Ecdysozoa</taxon>
        <taxon>Arthropoda</taxon>
        <taxon>Chelicerata</taxon>
        <taxon>Arachnida</taxon>
        <taxon>Araneae</taxon>
        <taxon>Araneomorphae</taxon>
        <taxon>Entelegynae</taxon>
        <taxon>Araneoidea</taxon>
        <taxon>Araneidae</taxon>
        <taxon>Araneus</taxon>
    </lineage>
</organism>
<evidence type="ECO:0000313" key="1">
    <source>
        <dbReference type="EMBL" id="GBM48372.1"/>
    </source>
</evidence>
<evidence type="ECO:0000313" key="2">
    <source>
        <dbReference type="Proteomes" id="UP000499080"/>
    </source>
</evidence>
<accession>A0A4Y2G3G0</accession>
<reference evidence="1 2" key="1">
    <citation type="journal article" date="2019" name="Sci. Rep.">
        <title>Orb-weaving spider Araneus ventricosus genome elucidates the spidroin gene catalogue.</title>
        <authorList>
            <person name="Kono N."/>
            <person name="Nakamura H."/>
            <person name="Ohtoshi R."/>
            <person name="Moran D.A.P."/>
            <person name="Shinohara A."/>
            <person name="Yoshida Y."/>
            <person name="Fujiwara M."/>
            <person name="Mori M."/>
            <person name="Tomita M."/>
            <person name="Arakawa K."/>
        </authorList>
    </citation>
    <scope>NUCLEOTIDE SEQUENCE [LARGE SCALE GENOMIC DNA]</scope>
</reference>